<evidence type="ECO:0000313" key="2">
    <source>
        <dbReference type="Proteomes" id="UP000294937"/>
    </source>
</evidence>
<dbReference type="InterPro" id="IPR058867">
    <property type="entry name" value="YtzJ"/>
</dbReference>
<protein>
    <submittedName>
        <fullName evidence="1">Uncharacterized protein</fullName>
    </submittedName>
</protein>
<dbReference type="Pfam" id="PF26326">
    <property type="entry name" value="YtzJ"/>
    <property type="match status" value="1"/>
</dbReference>
<dbReference type="EMBL" id="SMAG01000001">
    <property type="protein sequence ID" value="TCS96759.1"/>
    <property type="molecule type" value="Genomic_DNA"/>
</dbReference>
<keyword evidence="2" id="KW-1185">Reference proteome</keyword>
<dbReference type="RefSeq" id="WP_131923146.1">
    <property type="nucleotide sequence ID" value="NZ_SMAG01000001.1"/>
</dbReference>
<proteinExistence type="predicted"/>
<dbReference type="Proteomes" id="UP000294937">
    <property type="component" value="Unassembled WGS sequence"/>
</dbReference>
<reference evidence="1 2" key="1">
    <citation type="submission" date="2019-03" db="EMBL/GenBank/DDBJ databases">
        <title>Genomic Encyclopedia of Type Strains, Phase IV (KMG-IV): sequencing the most valuable type-strain genomes for metagenomic binning, comparative biology and taxonomic classification.</title>
        <authorList>
            <person name="Goeker M."/>
        </authorList>
    </citation>
    <scope>NUCLEOTIDE SEQUENCE [LARGE SCALE GENOMIC DNA]</scope>
    <source>
        <strain evidence="1 2">DSM 45707</strain>
    </source>
</reference>
<accession>A0A4R3LAI7</accession>
<name>A0A4R3LAI7_9BACL</name>
<gene>
    <name evidence="1" type="ORF">EDD58_101400</name>
</gene>
<dbReference type="AlphaFoldDB" id="A0A4R3LAI7"/>
<organism evidence="1 2">
    <name type="scientific">Hazenella coriacea</name>
    <dbReference type="NCBI Taxonomy" id="1179467"/>
    <lineage>
        <taxon>Bacteria</taxon>
        <taxon>Bacillati</taxon>
        <taxon>Bacillota</taxon>
        <taxon>Bacilli</taxon>
        <taxon>Bacillales</taxon>
        <taxon>Thermoactinomycetaceae</taxon>
        <taxon>Hazenella</taxon>
    </lineage>
</organism>
<dbReference type="OrthoDB" id="2679903at2"/>
<comment type="caution">
    <text evidence="1">The sequence shown here is derived from an EMBL/GenBank/DDBJ whole genome shotgun (WGS) entry which is preliminary data.</text>
</comment>
<sequence>MIINRRAIAREKIEMLKNGYSTFADSEEVAQLIKKQISELNMVVHIDQTPQGCWFIPKSKS</sequence>
<evidence type="ECO:0000313" key="1">
    <source>
        <dbReference type="EMBL" id="TCS96759.1"/>
    </source>
</evidence>